<evidence type="ECO:0000256" key="1">
    <source>
        <dbReference type="SAM" id="Phobius"/>
    </source>
</evidence>
<dbReference type="InterPro" id="IPR045340">
    <property type="entry name" value="DUF6533"/>
</dbReference>
<keyword evidence="5" id="KW-1185">Reference proteome</keyword>
<feature type="transmembrane region" description="Helical" evidence="1">
    <location>
        <begin position="327"/>
        <end position="349"/>
    </location>
</feature>
<accession>A0A9P7ALF4</accession>
<dbReference type="GeneID" id="64597263"/>
<keyword evidence="1" id="KW-0812">Transmembrane</keyword>
<dbReference type="Pfam" id="PF20151">
    <property type="entry name" value="DUF6533"/>
    <property type="match status" value="1"/>
</dbReference>
<evidence type="ECO:0000313" key="4">
    <source>
        <dbReference type="EMBL" id="KAG1790795.1"/>
    </source>
</evidence>
<evidence type="ECO:0000259" key="3">
    <source>
        <dbReference type="Pfam" id="PF20151"/>
    </source>
</evidence>
<feature type="transmembrane region" description="Helical" evidence="1">
    <location>
        <begin position="242"/>
        <end position="268"/>
    </location>
</feature>
<keyword evidence="1" id="KW-1133">Transmembrane helix</keyword>
<dbReference type="EMBL" id="JABBWE010000047">
    <property type="protein sequence ID" value="KAG1790795.1"/>
    <property type="molecule type" value="Genomic_DNA"/>
</dbReference>
<dbReference type="Proteomes" id="UP000719766">
    <property type="component" value="Unassembled WGS sequence"/>
</dbReference>
<feature type="domain" description="DUF6533" evidence="3">
    <location>
        <begin position="93"/>
        <end position="137"/>
    </location>
</feature>
<feature type="transmembrane region" description="Helical" evidence="1">
    <location>
        <begin position="162"/>
        <end position="182"/>
    </location>
</feature>
<organism evidence="4 5">
    <name type="scientific">Suillus plorans</name>
    <dbReference type="NCBI Taxonomy" id="116603"/>
    <lineage>
        <taxon>Eukaryota</taxon>
        <taxon>Fungi</taxon>
        <taxon>Dikarya</taxon>
        <taxon>Basidiomycota</taxon>
        <taxon>Agaricomycotina</taxon>
        <taxon>Agaricomycetes</taxon>
        <taxon>Agaricomycetidae</taxon>
        <taxon>Boletales</taxon>
        <taxon>Suillineae</taxon>
        <taxon>Suillaceae</taxon>
        <taxon>Suillus</taxon>
    </lineage>
</organism>
<protein>
    <recommendedName>
        <fullName evidence="3">DUF6533 domain-containing protein</fullName>
    </recommendedName>
</protein>
<feature type="transmembrane region" description="Helical" evidence="1">
    <location>
        <begin position="289"/>
        <end position="311"/>
    </location>
</feature>
<keyword evidence="2" id="KW-0732">Signal</keyword>
<dbReference type="RefSeq" id="XP_041157728.1">
    <property type="nucleotide sequence ID" value="XM_041303499.1"/>
</dbReference>
<gene>
    <name evidence="4" type="ORF">HD556DRAFT_1388850</name>
</gene>
<sequence length="395" mass="44198">MIAALVFLDWHVPFLLPCQVEFQATVKWLFRSIRYRPLDLTSAIQALDGGILITSAIVIHPPSLPPLLSNTMTLVSNDPSWWPFINSYRIFSYFTVAASVGIIYDWVLTFGQEVELFWKGRRSLMTILYLSTRYVGIGYVILKMLTNVPTISITSSGCRIMYITLESTNEVVAVILGVILIARLNAMYQRSKKMLAFLVVIFLPIRIANTVMAAMSMMHISVEEVVLSGTYGCKIDYVGNTVLLYAITWILDIGLELLLLGLTLRIAVKRLRELRQYSKRGIFGDCWTVLVKTHLCYFASFVAVSCLYVAFSSPTLSGKLSSVETQIYLGVAQIFQFGQMFVLGPRLILSVRGHHAEDLAGPEPDTTTALTSITFLKRVHLTSGSVEILDVIDIQ</sequence>
<feature type="transmembrane region" description="Helical" evidence="1">
    <location>
        <begin position="194"/>
        <end position="222"/>
    </location>
</feature>
<dbReference type="AlphaFoldDB" id="A0A9P7ALF4"/>
<feature type="chain" id="PRO_5040107975" description="DUF6533 domain-containing protein" evidence="2">
    <location>
        <begin position="18"/>
        <end position="395"/>
    </location>
</feature>
<evidence type="ECO:0000313" key="5">
    <source>
        <dbReference type="Proteomes" id="UP000719766"/>
    </source>
</evidence>
<evidence type="ECO:0000256" key="2">
    <source>
        <dbReference type="SAM" id="SignalP"/>
    </source>
</evidence>
<name>A0A9P7ALF4_9AGAM</name>
<keyword evidence="1" id="KW-0472">Membrane</keyword>
<dbReference type="OrthoDB" id="2745134at2759"/>
<feature type="transmembrane region" description="Helical" evidence="1">
    <location>
        <begin position="90"/>
        <end position="111"/>
    </location>
</feature>
<feature type="signal peptide" evidence="2">
    <location>
        <begin position="1"/>
        <end position="17"/>
    </location>
</feature>
<proteinExistence type="predicted"/>
<reference evidence="4" key="1">
    <citation type="journal article" date="2020" name="New Phytol.">
        <title>Comparative genomics reveals dynamic genome evolution in host specialist ectomycorrhizal fungi.</title>
        <authorList>
            <person name="Lofgren L.A."/>
            <person name="Nguyen N.H."/>
            <person name="Vilgalys R."/>
            <person name="Ruytinx J."/>
            <person name="Liao H.L."/>
            <person name="Branco S."/>
            <person name="Kuo A."/>
            <person name="LaButti K."/>
            <person name="Lipzen A."/>
            <person name="Andreopoulos W."/>
            <person name="Pangilinan J."/>
            <person name="Riley R."/>
            <person name="Hundley H."/>
            <person name="Na H."/>
            <person name="Barry K."/>
            <person name="Grigoriev I.V."/>
            <person name="Stajich J.E."/>
            <person name="Kennedy P.G."/>
        </authorList>
    </citation>
    <scope>NUCLEOTIDE SEQUENCE</scope>
    <source>
        <strain evidence="4">S12</strain>
    </source>
</reference>
<feature type="transmembrane region" description="Helical" evidence="1">
    <location>
        <begin position="123"/>
        <end position="142"/>
    </location>
</feature>
<comment type="caution">
    <text evidence="4">The sequence shown here is derived from an EMBL/GenBank/DDBJ whole genome shotgun (WGS) entry which is preliminary data.</text>
</comment>